<dbReference type="EMBL" id="FOLO01000019">
    <property type="protein sequence ID" value="SFC81702.1"/>
    <property type="molecule type" value="Genomic_DNA"/>
</dbReference>
<name>A0A1I1MA67_9GAMM</name>
<protein>
    <recommendedName>
        <fullName evidence="4">Solute-binding protein family 3/N-terminal domain-containing protein</fullName>
    </recommendedName>
</protein>
<dbReference type="SUPFAM" id="SSF53850">
    <property type="entry name" value="Periplasmic binding protein-like II"/>
    <property type="match status" value="1"/>
</dbReference>
<dbReference type="PROSITE" id="PS51257">
    <property type="entry name" value="PROKAR_LIPOPROTEIN"/>
    <property type="match status" value="1"/>
</dbReference>
<dbReference type="AlphaFoldDB" id="A0A1I1MA67"/>
<reference evidence="2 3" key="1">
    <citation type="submission" date="2016-10" db="EMBL/GenBank/DDBJ databases">
        <authorList>
            <person name="de Groot N.N."/>
        </authorList>
    </citation>
    <scope>NUCLEOTIDE SEQUENCE [LARGE SCALE GENOMIC DNA]</scope>
    <source>
        <strain evidence="2 3">DSM 6059</strain>
    </source>
</reference>
<feature type="signal peptide" evidence="1">
    <location>
        <begin position="1"/>
        <end position="22"/>
    </location>
</feature>
<accession>A0A1I1MA67</accession>
<evidence type="ECO:0000313" key="2">
    <source>
        <dbReference type="EMBL" id="SFC81702.1"/>
    </source>
</evidence>
<dbReference type="Gene3D" id="3.40.190.10">
    <property type="entry name" value="Periplasmic binding protein-like II"/>
    <property type="match status" value="1"/>
</dbReference>
<evidence type="ECO:0008006" key="4">
    <source>
        <dbReference type="Google" id="ProtNLM"/>
    </source>
</evidence>
<proteinExistence type="predicted"/>
<sequence length="256" mass="29723">MKMMTKLYFVFLISVMSAACWADNTLKICIDDREWYPFIYHQDGKAKGLFVEITKAALAHNKIDAKFLVMPMKRCINVFARQGKVDAVIGVPFDKTLANKLHYPDDAQSNTSRWRLMQIDFNLVTPVQSTYDFSGQFQTIPRPIRIPKAYSKIIQKMNAKNIPVEISKQDESSFYKLIRDNSGSLITSSIMAVHQDETEKFHDKFIVHPYPIASLSYFLAFFDTKATSPALHQKIWMNIEYLRNDYVFMLQLLSEY</sequence>
<organism evidence="2 3">
    <name type="scientific">Pseudoalteromonas denitrificans DSM 6059</name>
    <dbReference type="NCBI Taxonomy" id="1123010"/>
    <lineage>
        <taxon>Bacteria</taxon>
        <taxon>Pseudomonadati</taxon>
        <taxon>Pseudomonadota</taxon>
        <taxon>Gammaproteobacteria</taxon>
        <taxon>Alteromonadales</taxon>
        <taxon>Pseudoalteromonadaceae</taxon>
        <taxon>Pseudoalteromonas</taxon>
    </lineage>
</organism>
<feature type="chain" id="PRO_5011452598" description="Solute-binding protein family 3/N-terminal domain-containing protein" evidence="1">
    <location>
        <begin position="23"/>
        <end position="256"/>
    </location>
</feature>
<dbReference type="STRING" id="1123010.SAMN02745724_02611"/>
<evidence type="ECO:0000256" key="1">
    <source>
        <dbReference type="SAM" id="SignalP"/>
    </source>
</evidence>
<keyword evidence="3" id="KW-1185">Reference proteome</keyword>
<gene>
    <name evidence="2" type="ORF">SAMN02745724_02611</name>
</gene>
<dbReference type="Proteomes" id="UP000198862">
    <property type="component" value="Unassembled WGS sequence"/>
</dbReference>
<keyword evidence="1" id="KW-0732">Signal</keyword>
<evidence type="ECO:0000313" key="3">
    <source>
        <dbReference type="Proteomes" id="UP000198862"/>
    </source>
</evidence>